<sequence>MFLVCAVMTETENSSSFPTLLGSFETLQGHGLARFCRLATLALVLTFCGVSTHATDFDPSPSALDGAPELFFPRATKRATLANQIEAGRQPIQFNRKLAKLSLGSEARLSLPLGVSYVLNFDNRFDHPSGNVTWVGSLEGYGDDYRAVITFGEGGVSGRVYTPDGEFLVETDADGEWLIDPQAAGLAPEGPGSNDALIPLPEEVHRQLSPGNPGASARDNGGAISGGSPIKGEFLFPFDGLDPRKDLVVTAANTTPVTIDVMILYTPGLANRLGSGLSARLDQLVALSNQAYRDSGVYIDLRLVHKQQVEYSDTTSNSTALDALTAGSDPALAGVASLRDTYGADLVSLVRPFNQSTAGGCGVAWVGGYGGQPISSYAGYGYSVVSDGRDVNGSGYYCLDLSFAHELGHNMGSMHDRANAGGGLGAYPYSYGYGIDGTFGTVMSYINPRLGKFSNPAITCVGGIACGISETISNAANNALSLNNTRMAVANFRVAQQTPPPSASYTLTVSKSGSGTVTGTGIDCGGDCTENYAGGTSVTLTATADVGATFAGWSGACTGTANCTLSMTTAKNVTATFTTLPKYTLTVGKSGSGTVTSNPAGINCGSDCSEPYLNGTVVTLSATPASGYTFGGWSGACTGTGNCTVTMSAARSVIATFKAIPKYTLTIYRSGSGTVTSNPAGINCGSDCSEPYLSGTTVALTATPATGYYFSGWSGACTGTANCTVTMSAARSVTATFKH</sequence>
<feature type="domain" description="Bacterial repeat" evidence="1">
    <location>
        <begin position="505"/>
        <end position="578"/>
    </location>
</feature>
<keyword evidence="3" id="KW-1185">Reference proteome</keyword>
<evidence type="ECO:0000313" key="2">
    <source>
        <dbReference type="EMBL" id="NMQ19914.1"/>
    </source>
</evidence>
<dbReference type="Proteomes" id="UP000760480">
    <property type="component" value="Unassembled WGS sequence"/>
</dbReference>
<gene>
    <name evidence="2" type="ORF">E4P82_12315</name>
</gene>
<dbReference type="Pfam" id="PF18998">
    <property type="entry name" value="Flg_new_2"/>
    <property type="match status" value="3"/>
</dbReference>
<evidence type="ECO:0000313" key="3">
    <source>
        <dbReference type="Proteomes" id="UP000760480"/>
    </source>
</evidence>
<name>A0ABX1TMK8_9GAMM</name>
<proteinExistence type="predicted"/>
<dbReference type="InterPro" id="IPR024079">
    <property type="entry name" value="MetalloPept_cat_dom_sf"/>
</dbReference>
<dbReference type="SUPFAM" id="SSF55486">
    <property type="entry name" value="Metalloproteases ('zincins'), catalytic domain"/>
    <property type="match status" value="1"/>
</dbReference>
<comment type="caution">
    <text evidence="2">The sequence shown here is derived from an EMBL/GenBank/DDBJ whole genome shotgun (WGS) entry which is preliminary data.</text>
</comment>
<dbReference type="EMBL" id="SPMZ01000034">
    <property type="protein sequence ID" value="NMQ19914.1"/>
    <property type="molecule type" value="Genomic_DNA"/>
</dbReference>
<feature type="domain" description="Bacterial repeat" evidence="1">
    <location>
        <begin position="663"/>
        <end position="738"/>
    </location>
</feature>
<dbReference type="Gene3D" id="3.40.390.10">
    <property type="entry name" value="Collagenase (Catalytic Domain)"/>
    <property type="match status" value="1"/>
</dbReference>
<evidence type="ECO:0000259" key="1">
    <source>
        <dbReference type="Pfam" id="PF18998"/>
    </source>
</evidence>
<dbReference type="InterPro" id="IPR044060">
    <property type="entry name" value="Bacterial_rp_domain"/>
</dbReference>
<organism evidence="2 3">
    <name type="scientific">Candidatus Competibacter phosphatis</name>
    <dbReference type="NCBI Taxonomy" id="221280"/>
    <lineage>
        <taxon>Bacteria</taxon>
        <taxon>Pseudomonadati</taxon>
        <taxon>Pseudomonadota</taxon>
        <taxon>Gammaproteobacteria</taxon>
        <taxon>Candidatus Competibacteraceae</taxon>
        <taxon>Candidatus Competibacter</taxon>
    </lineage>
</organism>
<dbReference type="Pfam" id="PF13583">
    <property type="entry name" value="Reprolysin_4"/>
    <property type="match status" value="1"/>
</dbReference>
<protein>
    <recommendedName>
        <fullName evidence="1">Bacterial repeat domain-containing protein</fullName>
    </recommendedName>
</protein>
<feature type="domain" description="Bacterial repeat" evidence="1">
    <location>
        <begin position="583"/>
        <end position="660"/>
    </location>
</feature>
<reference evidence="2 3" key="1">
    <citation type="submission" date="2019-03" db="EMBL/GenBank/DDBJ databases">
        <title>Metabolic reconstructions from genomes of highly enriched 'Candidatus Accumulibacter' and 'Candidatus Competibacter' bioreactor populations.</title>
        <authorList>
            <person name="Annavajhala M.K."/>
            <person name="Welles L."/>
            <person name="Abbas B."/>
            <person name="Sorokin D."/>
            <person name="Park H."/>
            <person name="Van Loosdrecht M."/>
            <person name="Chandran K."/>
        </authorList>
    </citation>
    <scope>NUCLEOTIDE SEQUENCE [LARGE SCALE GENOMIC DNA]</scope>
    <source>
        <strain evidence="2 3">SBR_G</strain>
    </source>
</reference>
<accession>A0ABX1TMK8</accession>